<dbReference type="Gene3D" id="1.20.120.1770">
    <property type="match status" value="1"/>
</dbReference>
<evidence type="ECO:0000259" key="12">
    <source>
        <dbReference type="PROSITE" id="PS50939"/>
    </source>
</evidence>
<feature type="transmembrane region" description="Helical" evidence="9">
    <location>
        <begin position="302"/>
        <end position="320"/>
    </location>
</feature>
<feature type="chain" id="PRO_5038693852" description="Cytochrome b561 and DOMON domain-containing protein" evidence="10">
    <location>
        <begin position="29"/>
        <end position="424"/>
    </location>
</feature>
<feature type="transmembrane region" description="Helical" evidence="9">
    <location>
        <begin position="340"/>
        <end position="358"/>
    </location>
</feature>
<keyword evidence="6 9" id="KW-1133">Transmembrane helix</keyword>
<dbReference type="InterPro" id="IPR005018">
    <property type="entry name" value="DOMON_domain"/>
</dbReference>
<feature type="domain" description="DOMON" evidence="11">
    <location>
        <begin position="55"/>
        <end position="187"/>
    </location>
</feature>
<keyword evidence="5" id="KW-0249">Electron transport</keyword>
<keyword evidence="7 9" id="KW-0472">Membrane</keyword>
<feature type="transmembrane region" description="Helical" evidence="9">
    <location>
        <begin position="266"/>
        <end position="290"/>
    </location>
</feature>
<dbReference type="CDD" id="cd08760">
    <property type="entry name" value="Cyt_b561_FRRS1_like"/>
    <property type="match status" value="1"/>
</dbReference>
<evidence type="ECO:0000313" key="14">
    <source>
        <dbReference type="Proteomes" id="UP001058974"/>
    </source>
</evidence>
<evidence type="ECO:0000256" key="5">
    <source>
        <dbReference type="ARBA" id="ARBA00022982"/>
    </source>
</evidence>
<dbReference type="GO" id="GO:0046872">
    <property type="term" value="F:metal ion binding"/>
    <property type="evidence" value="ECO:0007669"/>
    <property type="project" value="UniProtKB-KW"/>
</dbReference>
<proteinExistence type="predicted"/>
<dbReference type="InterPro" id="IPR045265">
    <property type="entry name" value="AIR12_DOMON"/>
</dbReference>
<dbReference type="InterPro" id="IPR017214">
    <property type="entry name" value="UCP037471"/>
</dbReference>
<keyword evidence="4 10" id="KW-0732">Signal</keyword>
<dbReference type="PROSITE" id="PS50836">
    <property type="entry name" value="DOMON"/>
    <property type="match status" value="1"/>
</dbReference>
<dbReference type="PIRSF" id="PIRSF037471">
    <property type="entry name" value="UCP037471"/>
    <property type="match status" value="1"/>
</dbReference>
<evidence type="ECO:0000256" key="10">
    <source>
        <dbReference type="SAM" id="SignalP"/>
    </source>
</evidence>
<keyword evidence="8" id="KW-0408">Iron</keyword>
<evidence type="ECO:0000313" key="13">
    <source>
        <dbReference type="EMBL" id="KAI5432996.1"/>
    </source>
</evidence>
<evidence type="ECO:0000256" key="9">
    <source>
        <dbReference type="SAM" id="Phobius"/>
    </source>
</evidence>
<sequence>KRQKKTMSSSSTLIKFMILSFLFVNIDANHQQCSDKFAKLIEQRNITVCKRLRTQGAEFGWNYHNSTNSTTTLEILFGASLVTSQGWIAWGVNPGERAEMIGTKAIIGIKNPDFATTSSSPLRVNTYDVTKETKSGCSLLPNKNIGLNVSHMVFQDEGSSFYTIYARLVLPSDEYNITRLNHVWQIGNAVSDESPLRHPINLHNVDSTETIDLTSSRGRSTGQFRSFLRSVHGVLSIIGWGTMLPIGVIIPRYFRVYPFKKEPLWFYLHIGCQLNGFLIGTAAFVIGLVLGHSSRYYIFHTHRDFGILIFTFSTIQMLAFRLKPKATDDYRKYWNMYHHFLGYGLLAIIFINIFKGIHILNGGYKWKWSYIGILICLGAIAFGLEIFTWIKFIMGKWKDNHHDKKENLQQNKDKLENVSVQNQK</sequence>
<feature type="binding site" description="axial binding residue" evidence="8">
    <location>
        <position position="269"/>
    </location>
    <ligand>
        <name>heme b</name>
        <dbReference type="ChEBI" id="CHEBI:60344"/>
        <label>1</label>
    </ligand>
    <ligandPart>
        <name>Fe</name>
        <dbReference type="ChEBI" id="CHEBI:18248"/>
    </ligandPart>
</feature>
<dbReference type="SMART" id="SM00665">
    <property type="entry name" value="B561"/>
    <property type="match status" value="1"/>
</dbReference>
<feature type="transmembrane region" description="Helical" evidence="9">
    <location>
        <begin position="233"/>
        <end position="254"/>
    </location>
</feature>
<organism evidence="13 14">
    <name type="scientific">Pisum sativum</name>
    <name type="common">Garden pea</name>
    <name type="synonym">Lathyrus oleraceus</name>
    <dbReference type="NCBI Taxonomy" id="3888"/>
    <lineage>
        <taxon>Eukaryota</taxon>
        <taxon>Viridiplantae</taxon>
        <taxon>Streptophyta</taxon>
        <taxon>Embryophyta</taxon>
        <taxon>Tracheophyta</taxon>
        <taxon>Spermatophyta</taxon>
        <taxon>Magnoliopsida</taxon>
        <taxon>eudicotyledons</taxon>
        <taxon>Gunneridae</taxon>
        <taxon>Pentapetalae</taxon>
        <taxon>rosids</taxon>
        <taxon>fabids</taxon>
        <taxon>Fabales</taxon>
        <taxon>Fabaceae</taxon>
        <taxon>Papilionoideae</taxon>
        <taxon>50 kb inversion clade</taxon>
        <taxon>NPAAA clade</taxon>
        <taxon>Hologalegina</taxon>
        <taxon>IRL clade</taxon>
        <taxon>Fabeae</taxon>
        <taxon>Lathyrus</taxon>
    </lineage>
</organism>
<feature type="signal peptide" evidence="10">
    <location>
        <begin position="1"/>
        <end position="28"/>
    </location>
</feature>
<comment type="subcellular location">
    <subcellularLocation>
        <location evidence="1">Membrane</location>
    </subcellularLocation>
</comment>
<evidence type="ECO:0000259" key="11">
    <source>
        <dbReference type="PROSITE" id="PS50836"/>
    </source>
</evidence>
<evidence type="ECO:0000256" key="6">
    <source>
        <dbReference type="ARBA" id="ARBA00022989"/>
    </source>
</evidence>
<evidence type="ECO:0000256" key="3">
    <source>
        <dbReference type="ARBA" id="ARBA00022692"/>
    </source>
</evidence>
<dbReference type="Proteomes" id="UP001058974">
    <property type="component" value="Chromosome 2"/>
</dbReference>
<dbReference type="AlphaFoldDB" id="A0A9D5B7R0"/>
<accession>A0A9D5B7R0</accession>
<evidence type="ECO:0000256" key="8">
    <source>
        <dbReference type="PIRSR" id="PIRSR037471-1"/>
    </source>
</evidence>
<reference evidence="13 14" key="1">
    <citation type="journal article" date="2022" name="Nat. Genet.">
        <title>Improved pea reference genome and pan-genome highlight genomic features and evolutionary characteristics.</title>
        <authorList>
            <person name="Yang T."/>
            <person name="Liu R."/>
            <person name="Luo Y."/>
            <person name="Hu S."/>
            <person name="Wang D."/>
            <person name="Wang C."/>
            <person name="Pandey M.K."/>
            <person name="Ge S."/>
            <person name="Xu Q."/>
            <person name="Li N."/>
            <person name="Li G."/>
            <person name="Huang Y."/>
            <person name="Saxena R.K."/>
            <person name="Ji Y."/>
            <person name="Li M."/>
            <person name="Yan X."/>
            <person name="He Y."/>
            <person name="Liu Y."/>
            <person name="Wang X."/>
            <person name="Xiang C."/>
            <person name="Varshney R.K."/>
            <person name="Ding H."/>
            <person name="Gao S."/>
            <person name="Zong X."/>
        </authorList>
    </citation>
    <scope>NUCLEOTIDE SEQUENCE [LARGE SCALE GENOMIC DNA]</scope>
    <source>
        <strain evidence="13 14">cv. Zhongwan 6</strain>
    </source>
</reference>
<dbReference type="PANTHER" id="PTHR23130:SF175">
    <property type="entry name" value="CYTOCHROME B561 AND DOMON DOMAIN-CONTAINING PROTEIN"/>
    <property type="match status" value="1"/>
</dbReference>
<evidence type="ECO:0000256" key="2">
    <source>
        <dbReference type="ARBA" id="ARBA00022448"/>
    </source>
</evidence>
<evidence type="ECO:0000256" key="7">
    <source>
        <dbReference type="ARBA" id="ARBA00023136"/>
    </source>
</evidence>
<dbReference type="EMBL" id="JAMSHJ010000002">
    <property type="protein sequence ID" value="KAI5432996.1"/>
    <property type="molecule type" value="Genomic_DNA"/>
</dbReference>
<feature type="transmembrane region" description="Helical" evidence="9">
    <location>
        <begin position="370"/>
        <end position="390"/>
    </location>
</feature>
<evidence type="ECO:0000256" key="4">
    <source>
        <dbReference type="ARBA" id="ARBA00022729"/>
    </source>
</evidence>
<name>A0A9D5B7R0_PEA</name>
<dbReference type="GO" id="GO:0016020">
    <property type="term" value="C:membrane"/>
    <property type="evidence" value="ECO:0007669"/>
    <property type="project" value="UniProtKB-SubCell"/>
</dbReference>
<dbReference type="Gramene" id="Psat02G0033600-T1">
    <property type="protein sequence ID" value="KAI5432996.1"/>
    <property type="gene ID" value="KIW84_020336"/>
</dbReference>
<keyword evidence="3 9" id="KW-0812">Transmembrane</keyword>
<dbReference type="PROSITE" id="PS50939">
    <property type="entry name" value="CYTOCHROME_B561"/>
    <property type="match status" value="1"/>
</dbReference>
<feature type="non-terminal residue" evidence="13">
    <location>
        <position position="424"/>
    </location>
</feature>
<protein>
    <recommendedName>
        <fullName evidence="15">Cytochrome b561 and DOMON domain-containing protein</fullName>
    </recommendedName>
</protein>
<feature type="binding site" description="axial binding residue" evidence="8">
    <location>
        <position position="302"/>
    </location>
    <ligand>
        <name>heme b</name>
        <dbReference type="ChEBI" id="CHEBI:60344"/>
        <label>1</label>
    </ligand>
    <ligandPart>
        <name>Fe</name>
        <dbReference type="ChEBI" id="CHEBI:18248"/>
    </ligandPart>
</feature>
<dbReference type="Pfam" id="PF04526">
    <property type="entry name" value="DUF568"/>
    <property type="match status" value="1"/>
</dbReference>
<evidence type="ECO:0000256" key="1">
    <source>
        <dbReference type="ARBA" id="ARBA00004370"/>
    </source>
</evidence>
<dbReference type="PANTHER" id="PTHR23130">
    <property type="entry name" value="CYTOCHROME B561 AND DOMON DOMAIN-CONTAINING PROTEIN"/>
    <property type="match status" value="1"/>
</dbReference>
<feature type="binding site" description="axial binding residue" evidence="8">
    <location>
        <position position="232"/>
    </location>
    <ligand>
        <name>heme b</name>
        <dbReference type="ChEBI" id="CHEBI:60344"/>
        <label>1</label>
    </ligand>
    <ligandPart>
        <name>Fe</name>
        <dbReference type="ChEBI" id="CHEBI:18248"/>
    </ligandPart>
</feature>
<keyword evidence="8" id="KW-0479">Metal-binding</keyword>
<evidence type="ECO:0008006" key="15">
    <source>
        <dbReference type="Google" id="ProtNLM"/>
    </source>
</evidence>
<keyword evidence="14" id="KW-1185">Reference proteome</keyword>
<gene>
    <name evidence="13" type="ORF">KIW84_020336</name>
</gene>
<feature type="binding site" description="axial binding residue" evidence="8">
    <location>
        <position position="338"/>
    </location>
    <ligand>
        <name>heme b</name>
        <dbReference type="ChEBI" id="CHEBI:60344"/>
        <label>1</label>
    </ligand>
    <ligandPart>
        <name>Fe</name>
        <dbReference type="ChEBI" id="CHEBI:18248"/>
    </ligandPart>
</feature>
<keyword evidence="2" id="KW-0813">Transport</keyword>
<comment type="caution">
    <text evidence="13">The sequence shown here is derived from an EMBL/GenBank/DDBJ whole genome shotgun (WGS) entry which is preliminary data.</text>
</comment>
<dbReference type="InterPro" id="IPR006593">
    <property type="entry name" value="Cyt_b561/ferric_Rdtase_TM"/>
</dbReference>
<feature type="domain" description="Cytochrome b561" evidence="12">
    <location>
        <begin position="196"/>
        <end position="393"/>
    </location>
</feature>